<name>A0A919PCS3_9CELL</name>
<dbReference type="SUPFAM" id="SSF142433">
    <property type="entry name" value="CinA-like"/>
    <property type="match status" value="1"/>
</dbReference>
<feature type="region of interest" description="Disordered" evidence="1">
    <location>
        <begin position="1"/>
        <end position="33"/>
    </location>
</feature>
<feature type="compositionally biased region" description="Low complexity" evidence="1">
    <location>
        <begin position="1"/>
        <end position="17"/>
    </location>
</feature>
<proteinExistence type="predicted"/>
<evidence type="ECO:0000313" key="4">
    <source>
        <dbReference type="Proteomes" id="UP000642125"/>
    </source>
</evidence>
<accession>A0A919PCS3</accession>
<dbReference type="EMBL" id="BONO01000020">
    <property type="protein sequence ID" value="GIG37190.1"/>
    <property type="molecule type" value="Genomic_DNA"/>
</dbReference>
<feature type="domain" description="CinA C-terminal" evidence="2">
    <location>
        <begin position="45"/>
        <end position="191"/>
    </location>
</feature>
<dbReference type="InterPro" id="IPR008136">
    <property type="entry name" value="CinA_C"/>
</dbReference>
<dbReference type="RefSeq" id="WP_373307414.1">
    <property type="nucleotide sequence ID" value="NZ_BONO01000020.1"/>
</dbReference>
<sequence>MTAGAADPAVGAADGPVRAADGPAGAEGRPGAVADAHGAADAHAAADALLAALRGRGWTVGTAESLTGGRVAAALVDVPGASRSLRGGVVAYATDVKGSVLGVDADLLAEHGAVHPEVARQMAERVRGVVGSDVGLATTGVAGPDQQDGHSPGTVHVAVATPERTVVRTLALEGDRDAIRAATCDAVLREALSAVAGDGAR</sequence>
<evidence type="ECO:0000256" key="1">
    <source>
        <dbReference type="SAM" id="MobiDB-lite"/>
    </source>
</evidence>
<dbReference type="NCBIfam" id="TIGR00199">
    <property type="entry name" value="PncC_domain"/>
    <property type="match status" value="1"/>
</dbReference>
<dbReference type="Pfam" id="PF02464">
    <property type="entry name" value="CinA"/>
    <property type="match status" value="1"/>
</dbReference>
<evidence type="ECO:0000259" key="2">
    <source>
        <dbReference type="Pfam" id="PF02464"/>
    </source>
</evidence>
<organism evidence="3 4">
    <name type="scientific">Cellulomonas pakistanensis</name>
    <dbReference type="NCBI Taxonomy" id="992287"/>
    <lineage>
        <taxon>Bacteria</taxon>
        <taxon>Bacillati</taxon>
        <taxon>Actinomycetota</taxon>
        <taxon>Actinomycetes</taxon>
        <taxon>Micrococcales</taxon>
        <taxon>Cellulomonadaceae</taxon>
        <taxon>Cellulomonas</taxon>
    </lineage>
</organism>
<evidence type="ECO:0000313" key="3">
    <source>
        <dbReference type="EMBL" id="GIG37190.1"/>
    </source>
</evidence>
<dbReference type="AlphaFoldDB" id="A0A919PCS3"/>
<gene>
    <name evidence="3" type="ORF">Cpa01nite_25710</name>
</gene>
<dbReference type="InterPro" id="IPR036653">
    <property type="entry name" value="CinA-like_C"/>
</dbReference>
<dbReference type="Proteomes" id="UP000642125">
    <property type="component" value="Unassembled WGS sequence"/>
</dbReference>
<dbReference type="Gene3D" id="3.90.950.20">
    <property type="entry name" value="CinA-like"/>
    <property type="match status" value="1"/>
</dbReference>
<comment type="caution">
    <text evidence="3">The sequence shown here is derived from an EMBL/GenBank/DDBJ whole genome shotgun (WGS) entry which is preliminary data.</text>
</comment>
<keyword evidence="4" id="KW-1185">Reference proteome</keyword>
<reference evidence="3" key="1">
    <citation type="submission" date="2021-01" db="EMBL/GenBank/DDBJ databases">
        <title>Whole genome shotgun sequence of Cellulomonas pakistanensis NBRC 110800.</title>
        <authorList>
            <person name="Komaki H."/>
            <person name="Tamura T."/>
        </authorList>
    </citation>
    <scope>NUCLEOTIDE SEQUENCE</scope>
    <source>
        <strain evidence="3">NBRC 110800</strain>
    </source>
</reference>
<protein>
    <recommendedName>
        <fullName evidence="2">CinA C-terminal domain-containing protein</fullName>
    </recommendedName>
</protein>